<accession>A0A641AKT4</accession>
<comment type="caution">
    <text evidence="3">The sequence shown here is derived from an EMBL/GenBank/DDBJ whole genome shotgun (WGS) entry which is preliminary data.</text>
</comment>
<evidence type="ECO:0000313" key="4">
    <source>
        <dbReference type="Proteomes" id="UP001515100"/>
    </source>
</evidence>
<organism evidence="3 4">
    <name type="scientific">Aeromicrobium fastidiosum</name>
    <dbReference type="NCBI Taxonomy" id="52699"/>
    <lineage>
        <taxon>Bacteria</taxon>
        <taxon>Bacillati</taxon>
        <taxon>Actinomycetota</taxon>
        <taxon>Actinomycetes</taxon>
        <taxon>Propionibacteriales</taxon>
        <taxon>Nocardioidaceae</taxon>
        <taxon>Aeromicrobium</taxon>
    </lineage>
</organism>
<keyword evidence="4" id="KW-1185">Reference proteome</keyword>
<evidence type="ECO:0000256" key="1">
    <source>
        <dbReference type="SAM" id="MobiDB-lite"/>
    </source>
</evidence>
<dbReference type="AlphaFoldDB" id="A0A641AKT4"/>
<name>A0A641AKT4_9ACTN</name>
<dbReference type="EMBL" id="SDPP02000003">
    <property type="protein sequence ID" value="KAA1376437.1"/>
    <property type="molecule type" value="Genomic_DNA"/>
</dbReference>
<sequence>MRPSIKVTPAFVIASLALVVVASGGTAYAATKIGSAEIKDNSIRGVDVKSNEIRSSDIKNGALRAQDFGPGVLQQGPKGDKGATGPAGAGRWLLVDASGAIVAQSGGFSVASAYNAIPGTTPPGAVGNVYINANEDLSNNAISVSIALQNKTEQDAESTPGAGNVNGRADAADANPEFSGEITSTVCGITNVVACAPAGTDNRKHLVVSPRLSDGRVTTDANRKRFYVTITGDSTDLVATPDIPAKAL</sequence>
<gene>
    <name evidence="3" type="ORF">ESP62_013505</name>
</gene>
<evidence type="ECO:0000256" key="2">
    <source>
        <dbReference type="SAM" id="SignalP"/>
    </source>
</evidence>
<dbReference type="RefSeq" id="WP_129184496.1">
    <property type="nucleotide sequence ID" value="NZ_JAGIOG010000001.1"/>
</dbReference>
<feature type="chain" id="PRO_5024867303" evidence="2">
    <location>
        <begin position="30"/>
        <end position="248"/>
    </location>
</feature>
<keyword evidence="2" id="KW-0732">Signal</keyword>
<dbReference type="Proteomes" id="UP001515100">
    <property type="component" value="Unassembled WGS sequence"/>
</dbReference>
<proteinExistence type="predicted"/>
<feature type="region of interest" description="Disordered" evidence="1">
    <location>
        <begin position="152"/>
        <end position="175"/>
    </location>
</feature>
<feature type="signal peptide" evidence="2">
    <location>
        <begin position="1"/>
        <end position="29"/>
    </location>
</feature>
<dbReference type="OrthoDB" id="5242386at2"/>
<protein>
    <submittedName>
        <fullName evidence="3">Uncharacterized protein</fullName>
    </submittedName>
</protein>
<evidence type="ECO:0000313" key="3">
    <source>
        <dbReference type="EMBL" id="KAA1376437.1"/>
    </source>
</evidence>
<reference evidence="3" key="1">
    <citation type="submission" date="2019-09" db="EMBL/GenBank/DDBJ databases">
        <authorList>
            <person name="Li J."/>
        </authorList>
    </citation>
    <scope>NUCLEOTIDE SEQUENCE [LARGE SCALE GENOMIC DNA]</scope>
    <source>
        <strain evidence="3">NRBC 14897</strain>
    </source>
</reference>